<dbReference type="EMBL" id="AP027081">
    <property type="protein sequence ID" value="BDU77019.1"/>
    <property type="molecule type" value="Genomic_DNA"/>
</dbReference>
<name>A0AA48GST4_9BACT</name>
<dbReference type="SUPFAM" id="SSF55961">
    <property type="entry name" value="Bet v1-like"/>
    <property type="match status" value="1"/>
</dbReference>
<dbReference type="Gene3D" id="3.30.530.20">
    <property type="match status" value="1"/>
</dbReference>
<organism evidence="3 4">
    <name type="scientific">Mesoterricola sediminis</name>
    <dbReference type="NCBI Taxonomy" id="2927980"/>
    <lineage>
        <taxon>Bacteria</taxon>
        <taxon>Pseudomonadati</taxon>
        <taxon>Acidobacteriota</taxon>
        <taxon>Holophagae</taxon>
        <taxon>Holophagales</taxon>
        <taxon>Holophagaceae</taxon>
        <taxon>Mesoterricola</taxon>
    </lineage>
</organism>
<protein>
    <submittedName>
        <fullName evidence="3">ATPase</fullName>
    </submittedName>
</protein>
<gene>
    <name evidence="3" type="ORF">METESE_19770</name>
</gene>
<comment type="similarity">
    <text evidence="1">Belongs to the AHA1 family.</text>
</comment>
<feature type="domain" description="Activator of Hsp90 ATPase homologue 1/2-like C-terminal" evidence="2">
    <location>
        <begin position="13"/>
        <end position="141"/>
    </location>
</feature>
<keyword evidence="4" id="KW-1185">Reference proteome</keyword>
<dbReference type="InterPro" id="IPR013538">
    <property type="entry name" value="ASHA1/2-like_C"/>
</dbReference>
<dbReference type="Pfam" id="PF08327">
    <property type="entry name" value="AHSA1"/>
    <property type="match status" value="1"/>
</dbReference>
<sequence length="145" mass="15777">MASAVHLHRVLRADPARVYRAFTDPDAIVKWLPPNGFTAHVHRMEVREGGEWRMSFTSLATGEGHTFGGIYLELVPGERLRHTDVFDDPGLPGTMETTVSLKKVPLGTDLTVVQTGIPDAIPVEACHLGWQESLALLALLVEAGA</sequence>
<dbReference type="InterPro" id="IPR023393">
    <property type="entry name" value="START-like_dom_sf"/>
</dbReference>
<dbReference type="RefSeq" id="WP_316410064.1">
    <property type="nucleotide sequence ID" value="NZ_AP027081.1"/>
</dbReference>
<evidence type="ECO:0000256" key="1">
    <source>
        <dbReference type="ARBA" id="ARBA00006817"/>
    </source>
</evidence>
<dbReference type="KEGG" id="msea:METESE_19770"/>
<dbReference type="AlphaFoldDB" id="A0AA48GST4"/>
<evidence type="ECO:0000259" key="2">
    <source>
        <dbReference type="Pfam" id="PF08327"/>
    </source>
</evidence>
<evidence type="ECO:0000313" key="4">
    <source>
        <dbReference type="Proteomes" id="UP001228113"/>
    </source>
</evidence>
<accession>A0AA48GST4</accession>
<proteinExistence type="inferred from homology"/>
<dbReference type="Proteomes" id="UP001228113">
    <property type="component" value="Chromosome"/>
</dbReference>
<dbReference type="CDD" id="cd08895">
    <property type="entry name" value="SRPBCC_CalC_Aha1-like_2"/>
    <property type="match status" value="1"/>
</dbReference>
<evidence type="ECO:0000313" key="3">
    <source>
        <dbReference type="EMBL" id="BDU77019.1"/>
    </source>
</evidence>
<reference evidence="3" key="1">
    <citation type="journal article" date="2023" name="Int. J. Syst. Evol. Microbiol.">
        <title>Mesoterricola silvestris gen. nov., sp. nov., Mesoterricola sediminis sp. nov., Geothrix oryzae sp. nov., Geothrix edaphica sp. nov., Geothrix rubra sp. nov., and Geothrix limicola sp. nov., six novel members of Acidobacteriota isolated from soils.</title>
        <authorList>
            <person name="Itoh H."/>
            <person name="Sugisawa Y."/>
            <person name="Mise K."/>
            <person name="Xu Z."/>
            <person name="Kuniyasu M."/>
            <person name="Ushijima N."/>
            <person name="Kawano K."/>
            <person name="Kobayashi E."/>
            <person name="Shiratori Y."/>
            <person name="Masuda Y."/>
            <person name="Senoo K."/>
        </authorList>
    </citation>
    <scope>NUCLEOTIDE SEQUENCE</scope>
    <source>
        <strain evidence="3">W786</strain>
    </source>
</reference>